<dbReference type="PIRSF" id="PIRSF037434">
    <property type="entry name" value="STHK_ChrS"/>
    <property type="match status" value="1"/>
</dbReference>
<feature type="coiled-coil region" evidence="4">
    <location>
        <begin position="183"/>
        <end position="210"/>
    </location>
</feature>
<reference evidence="10" key="1">
    <citation type="journal article" date="2019" name="Int. J. Syst. Evol. Microbiol.">
        <title>The Global Catalogue of Microorganisms (GCM) 10K type strain sequencing project: providing services to taxonomists for standard genome sequencing and annotation.</title>
        <authorList>
            <consortium name="The Broad Institute Genomics Platform"/>
            <consortium name="The Broad Institute Genome Sequencing Center for Infectious Disease"/>
            <person name="Wu L."/>
            <person name="Ma J."/>
        </authorList>
    </citation>
    <scope>NUCLEOTIDE SEQUENCE [LARGE SCALE GENOMIC DNA]</scope>
    <source>
        <strain evidence="10">JCM 16259</strain>
    </source>
</reference>
<keyword evidence="6" id="KW-0812">Transmembrane</keyword>
<protein>
    <submittedName>
        <fullName evidence="9">Sensor histidine kinase</fullName>
    </submittedName>
</protein>
<feature type="transmembrane region" description="Helical" evidence="6">
    <location>
        <begin position="88"/>
        <end position="107"/>
    </location>
</feature>
<evidence type="ECO:0000256" key="2">
    <source>
        <dbReference type="ARBA" id="ARBA00022777"/>
    </source>
</evidence>
<dbReference type="Gene3D" id="3.30.565.10">
    <property type="entry name" value="Histidine kinase-like ATPase, C-terminal domain"/>
    <property type="match status" value="1"/>
</dbReference>
<gene>
    <name evidence="9" type="ORF">GCM10009858_39330</name>
</gene>
<sequence>MAPDMSAISSPPPDALTVGDPWEPTPVSPGLRGAVHVLVSALLVVAVLRSVLGGLPGWPWVVLCSGAVGIVYAVGVRSATVARSSRAAAVWLALLMVVWLALLLVSPDGIYLAFPWSFLLLHLLRRPVGLAAVAAVTVAAIAGFAWHQETFTVAMVIGPVIGAAVVIATVFGYQALHAESEQRRRLIVELDRTRSDLAAAERRAGVLDERERLAREIHDTLAQGLSSIQLLLQAATRSLDPARGADPSRAGELVEQARREAQENLAEARRFVRALAPGDLEQSTLAAALRRLCEATSARTGTRVVFHEEGPAVPLATAVEVALLRIAQAALGNTTQHAGATRADVTLTTMDTAVTLDVVDDGIGFDVLDPAAPTPTDDTVGGFGLRSMRSRAAEVGGVLTVESRPGRGTAVSVNVGRSAPSSTGSEHGPGDGAGDGGGDGGADGAGDDERRP</sequence>
<dbReference type="Gene3D" id="1.20.5.1930">
    <property type="match status" value="1"/>
</dbReference>
<feature type="transmembrane region" description="Helical" evidence="6">
    <location>
        <begin position="58"/>
        <end position="76"/>
    </location>
</feature>
<proteinExistence type="predicted"/>
<dbReference type="SUPFAM" id="SSF55874">
    <property type="entry name" value="ATPase domain of HSP90 chaperone/DNA topoisomerase II/histidine kinase"/>
    <property type="match status" value="1"/>
</dbReference>
<feature type="region of interest" description="Disordered" evidence="5">
    <location>
        <begin position="403"/>
        <end position="452"/>
    </location>
</feature>
<dbReference type="InterPro" id="IPR003594">
    <property type="entry name" value="HATPase_dom"/>
</dbReference>
<keyword evidence="10" id="KW-1185">Reference proteome</keyword>
<comment type="caution">
    <text evidence="9">The sequence shown here is derived from an EMBL/GenBank/DDBJ whole genome shotgun (WGS) entry which is preliminary data.</text>
</comment>
<dbReference type="InterPro" id="IPR017205">
    <property type="entry name" value="Sig_transdc_His_kinase_ChrS"/>
</dbReference>
<feature type="transmembrane region" description="Helical" evidence="6">
    <location>
        <begin position="127"/>
        <end position="146"/>
    </location>
</feature>
<evidence type="ECO:0000313" key="10">
    <source>
        <dbReference type="Proteomes" id="UP001500730"/>
    </source>
</evidence>
<dbReference type="InterPro" id="IPR011712">
    <property type="entry name" value="Sig_transdc_His_kin_sub3_dim/P"/>
</dbReference>
<keyword evidence="6" id="KW-1133">Transmembrane helix</keyword>
<dbReference type="CDD" id="cd16917">
    <property type="entry name" value="HATPase_UhpB-NarQ-NarX-like"/>
    <property type="match status" value="1"/>
</dbReference>
<evidence type="ECO:0000256" key="1">
    <source>
        <dbReference type="ARBA" id="ARBA00022679"/>
    </source>
</evidence>
<dbReference type="GO" id="GO:0016301">
    <property type="term" value="F:kinase activity"/>
    <property type="evidence" value="ECO:0007669"/>
    <property type="project" value="UniProtKB-KW"/>
</dbReference>
<dbReference type="InterPro" id="IPR050482">
    <property type="entry name" value="Sensor_HK_TwoCompSys"/>
</dbReference>
<accession>A0ABP5ZJ16</accession>
<evidence type="ECO:0000256" key="4">
    <source>
        <dbReference type="SAM" id="Coils"/>
    </source>
</evidence>
<evidence type="ECO:0000313" key="9">
    <source>
        <dbReference type="EMBL" id="GAA2497218.1"/>
    </source>
</evidence>
<dbReference type="EMBL" id="BAAARE010000022">
    <property type="protein sequence ID" value="GAA2497218.1"/>
    <property type="molecule type" value="Genomic_DNA"/>
</dbReference>
<feature type="transmembrane region" description="Helical" evidence="6">
    <location>
        <begin position="153"/>
        <end position="176"/>
    </location>
</feature>
<organism evidence="9 10">
    <name type="scientific">Terrabacter carboxydivorans</name>
    <dbReference type="NCBI Taxonomy" id="619730"/>
    <lineage>
        <taxon>Bacteria</taxon>
        <taxon>Bacillati</taxon>
        <taxon>Actinomycetota</taxon>
        <taxon>Actinomycetes</taxon>
        <taxon>Micrococcales</taxon>
        <taxon>Intrasporangiaceae</taxon>
        <taxon>Terrabacter</taxon>
    </lineage>
</organism>
<evidence type="ECO:0000259" key="7">
    <source>
        <dbReference type="Pfam" id="PF02518"/>
    </source>
</evidence>
<dbReference type="PANTHER" id="PTHR24421:SF62">
    <property type="entry name" value="SENSORY TRANSDUCTION HISTIDINE KINASE"/>
    <property type="match status" value="1"/>
</dbReference>
<dbReference type="Pfam" id="PF07730">
    <property type="entry name" value="HisKA_3"/>
    <property type="match status" value="1"/>
</dbReference>
<feature type="domain" description="Histidine kinase/HSP90-like ATPase" evidence="7">
    <location>
        <begin position="320"/>
        <end position="414"/>
    </location>
</feature>
<feature type="domain" description="Signal transduction histidine kinase subgroup 3 dimerisation and phosphoacceptor" evidence="8">
    <location>
        <begin position="209"/>
        <end position="280"/>
    </location>
</feature>
<evidence type="ECO:0000259" key="8">
    <source>
        <dbReference type="Pfam" id="PF07730"/>
    </source>
</evidence>
<dbReference type="InterPro" id="IPR036890">
    <property type="entry name" value="HATPase_C_sf"/>
</dbReference>
<keyword evidence="1" id="KW-0808">Transferase</keyword>
<keyword evidence="3" id="KW-0902">Two-component regulatory system</keyword>
<evidence type="ECO:0000256" key="5">
    <source>
        <dbReference type="SAM" id="MobiDB-lite"/>
    </source>
</evidence>
<dbReference type="PANTHER" id="PTHR24421">
    <property type="entry name" value="NITRATE/NITRITE SENSOR PROTEIN NARX-RELATED"/>
    <property type="match status" value="1"/>
</dbReference>
<keyword evidence="4" id="KW-0175">Coiled coil</keyword>
<dbReference type="Proteomes" id="UP001500730">
    <property type="component" value="Unassembled WGS sequence"/>
</dbReference>
<keyword evidence="6" id="KW-0472">Membrane</keyword>
<name>A0ABP5ZJ16_9MICO</name>
<keyword evidence="2 9" id="KW-0418">Kinase</keyword>
<feature type="compositionally biased region" description="Gly residues" evidence="5">
    <location>
        <begin position="430"/>
        <end position="444"/>
    </location>
</feature>
<evidence type="ECO:0000256" key="6">
    <source>
        <dbReference type="SAM" id="Phobius"/>
    </source>
</evidence>
<evidence type="ECO:0000256" key="3">
    <source>
        <dbReference type="ARBA" id="ARBA00023012"/>
    </source>
</evidence>
<dbReference type="Pfam" id="PF02518">
    <property type="entry name" value="HATPase_c"/>
    <property type="match status" value="1"/>
</dbReference>